<accession>A0ABS6AKJ6</accession>
<name>A0ABS6AKJ6_9RHOB</name>
<dbReference type="NCBIfam" id="TIGR01509">
    <property type="entry name" value="HAD-SF-IA-v3"/>
    <property type="match status" value="1"/>
</dbReference>
<dbReference type="InterPro" id="IPR006439">
    <property type="entry name" value="HAD-SF_hydro_IA"/>
</dbReference>
<proteinExistence type="predicted"/>
<keyword evidence="2" id="KW-1185">Reference proteome</keyword>
<dbReference type="CDD" id="cd02603">
    <property type="entry name" value="HAD_sEH-N_like"/>
    <property type="match status" value="1"/>
</dbReference>
<sequence>MKHIVFDLGQVLIHWAPERAFDGHFESPEALRDWMTRIGFHDWNRLQDGGRSLRDGLAAAGAAHGADARPLQGYAERFGATITEAVPGSWEIAEALRLAGHRLFAITNWAADNWPAALAGWPRLETLFEDIAVSGIEGLLKPGPEIYLTLTGRNAIAPGDCIFIDDSPANIDGARAVGMDAILFTGAPNLRAALAQRGIG</sequence>
<organism evidence="1 2">
    <name type="scientific">Paracoccus marinaquae</name>
    <dbReference type="NCBI Taxonomy" id="2841926"/>
    <lineage>
        <taxon>Bacteria</taxon>
        <taxon>Pseudomonadati</taxon>
        <taxon>Pseudomonadota</taxon>
        <taxon>Alphaproteobacteria</taxon>
        <taxon>Rhodobacterales</taxon>
        <taxon>Paracoccaceae</taxon>
        <taxon>Paracoccus</taxon>
    </lineage>
</organism>
<evidence type="ECO:0000313" key="2">
    <source>
        <dbReference type="Proteomes" id="UP001166191"/>
    </source>
</evidence>
<dbReference type="Proteomes" id="UP001166191">
    <property type="component" value="Unassembled WGS sequence"/>
</dbReference>
<dbReference type="PANTHER" id="PTHR43611:SF3">
    <property type="entry name" value="FLAVIN MONONUCLEOTIDE HYDROLASE 1, CHLOROPLATIC"/>
    <property type="match status" value="1"/>
</dbReference>
<protein>
    <submittedName>
        <fullName evidence="1">HAD family phosphatase</fullName>
    </submittedName>
</protein>
<reference evidence="1" key="1">
    <citation type="submission" date="2021-06" db="EMBL/GenBank/DDBJ databases">
        <title>Paracoccus bacterium XHP0099 sp. nov., isolated from the surface waters of the Yellow Sea.</title>
        <authorList>
            <person name="Xue H."/>
            <person name="Zhang D."/>
        </authorList>
    </citation>
    <scope>NUCLEOTIDE SEQUENCE</scope>
    <source>
        <strain evidence="1">XHP0099</strain>
    </source>
</reference>
<evidence type="ECO:0000313" key="1">
    <source>
        <dbReference type="EMBL" id="MBU3030189.1"/>
    </source>
</evidence>
<dbReference type="Pfam" id="PF00702">
    <property type="entry name" value="Hydrolase"/>
    <property type="match status" value="1"/>
</dbReference>
<dbReference type="SFLD" id="SFLDS00003">
    <property type="entry name" value="Haloacid_Dehalogenase"/>
    <property type="match status" value="1"/>
</dbReference>
<comment type="caution">
    <text evidence="1">The sequence shown here is derived from an EMBL/GenBank/DDBJ whole genome shotgun (WGS) entry which is preliminary data.</text>
</comment>
<dbReference type="PANTHER" id="PTHR43611">
    <property type="entry name" value="ALPHA-D-GLUCOSE 1-PHOSPHATE PHOSPHATASE"/>
    <property type="match status" value="1"/>
</dbReference>
<dbReference type="SFLD" id="SFLDG01129">
    <property type="entry name" value="C1.5:_HAD__Beta-PGM__Phosphata"/>
    <property type="match status" value="1"/>
</dbReference>
<gene>
    <name evidence="1" type="ORF">KNW02_08660</name>
</gene>
<dbReference type="EMBL" id="JAHKNG010000011">
    <property type="protein sequence ID" value="MBU3030189.1"/>
    <property type="molecule type" value="Genomic_DNA"/>
</dbReference>
<dbReference type="RefSeq" id="WP_216032862.1">
    <property type="nucleotide sequence ID" value="NZ_JAHKNG010000011.1"/>
</dbReference>